<evidence type="ECO:0000256" key="4">
    <source>
        <dbReference type="ARBA" id="ARBA00022827"/>
    </source>
</evidence>
<evidence type="ECO:0000256" key="5">
    <source>
        <dbReference type="RuleBase" id="RU003968"/>
    </source>
</evidence>
<sequence>MWACDPALTSTFVNSYQVAGPVVMQALTSFFAAQCAISGDHLWPPDATQAVLADPNYDFIVVGAGSAGSVVANRLTEVNDWRVLLVEAGGNPTLGTEIPQLFYNNLDSPNDWGYKTQPQDGACRNYKSKGCAWPRGKILGGSSSINGMFYVRGNKLDYDEWAAEGNTGWSYDDVLPYFIKSENFMGDITEENAKYHGTDGYYYVNKDTENNMFEDIIIKASVELGLKNLSEIVGAEQMGITRTLTNIKDGKRMSTARAFLSPIKDRKNLHVIKNAVATKILFKPGTNIVSGVLLNQKGKDIVVNVRKELIISSGAINTPQLLLLSGIGPRKHLEDMNIEVKADLPVGENLQDHLFVPVFYTKPGDKNLNSMPNILAALAEYILYQTGPLSDTSPHKVISFFNTTDPQASSPDIQGHYVVFPPSIHNLLDSFWVHGLSDEVVKKFHQMNENTFTMIVYNVLLKPKSIGRILLKSKNPFDHPLIYANYFEHPEDLETVLRSMKQNTLKLGDTKTFKDAGFKPEWIEIDACKDFDKKTDEFLECIARELTFSLYHPTGTVKMGPDSDKRSVVDVELKVREVEKLRVIDASVMPSIVRGNTNAPTIMIAEKGSDMIKKYWLNQHTEL</sequence>
<dbReference type="PIRSF" id="PIRSF000137">
    <property type="entry name" value="Alcohol_oxidase"/>
    <property type="match status" value="1"/>
</dbReference>
<dbReference type="EMBL" id="JH668729">
    <property type="protein sequence ID" value="KAG6461245.1"/>
    <property type="molecule type" value="Genomic_DNA"/>
</dbReference>
<feature type="domain" description="Glucose-methanol-choline oxidoreductase N-terminal" evidence="7">
    <location>
        <begin position="314"/>
        <end position="328"/>
    </location>
</feature>
<dbReference type="PANTHER" id="PTHR11552:SF147">
    <property type="entry name" value="CHOLINE DEHYDROGENASE, MITOCHONDRIAL"/>
    <property type="match status" value="1"/>
</dbReference>
<name>A0A921ZPC0_MANSE</name>
<dbReference type="PROSITE" id="PS00624">
    <property type="entry name" value="GMC_OXRED_2"/>
    <property type="match status" value="1"/>
</dbReference>
<evidence type="ECO:0000259" key="6">
    <source>
        <dbReference type="PROSITE" id="PS00623"/>
    </source>
</evidence>
<dbReference type="InterPro" id="IPR007867">
    <property type="entry name" value="GMC_OxRtase_C"/>
</dbReference>
<dbReference type="Proteomes" id="UP000791440">
    <property type="component" value="Unassembled WGS sequence"/>
</dbReference>
<reference evidence="8" key="2">
    <citation type="submission" date="2020-12" db="EMBL/GenBank/DDBJ databases">
        <authorList>
            <person name="Kanost M."/>
        </authorList>
    </citation>
    <scope>NUCLEOTIDE SEQUENCE</scope>
</reference>
<comment type="caution">
    <text evidence="8">The sequence shown here is derived from an EMBL/GenBank/DDBJ whole genome shotgun (WGS) entry which is preliminary data.</text>
</comment>
<feature type="domain" description="Glucose-methanol-choline oxidoreductase N-terminal" evidence="6">
    <location>
        <begin position="136"/>
        <end position="159"/>
    </location>
</feature>
<dbReference type="SUPFAM" id="SSF51905">
    <property type="entry name" value="FAD/NAD(P)-binding domain"/>
    <property type="match status" value="1"/>
</dbReference>
<dbReference type="Pfam" id="PF00732">
    <property type="entry name" value="GMC_oxred_N"/>
    <property type="match status" value="1"/>
</dbReference>
<dbReference type="GO" id="GO:0050660">
    <property type="term" value="F:flavin adenine dinucleotide binding"/>
    <property type="evidence" value="ECO:0007669"/>
    <property type="project" value="InterPro"/>
</dbReference>
<proteinExistence type="inferred from homology"/>
<evidence type="ECO:0000313" key="9">
    <source>
        <dbReference type="Proteomes" id="UP000791440"/>
    </source>
</evidence>
<dbReference type="Pfam" id="PF05199">
    <property type="entry name" value="GMC_oxred_C"/>
    <property type="match status" value="1"/>
</dbReference>
<dbReference type="PANTHER" id="PTHR11552">
    <property type="entry name" value="GLUCOSE-METHANOL-CHOLINE GMC OXIDOREDUCTASE"/>
    <property type="match status" value="1"/>
</dbReference>
<protein>
    <recommendedName>
        <fullName evidence="6 7">Glucose-methanol-choline oxidoreductase N-terminal domain-containing protein</fullName>
    </recommendedName>
</protein>
<dbReference type="PROSITE" id="PS00623">
    <property type="entry name" value="GMC_OXRED_1"/>
    <property type="match status" value="1"/>
</dbReference>
<gene>
    <name evidence="8" type="ORF">O3G_MSEX012513</name>
</gene>
<keyword evidence="3 5" id="KW-0285">Flavoprotein</keyword>
<dbReference type="SUPFAM" id="SSF54373">
    <property type="entry name" value="FAD-linked reductases, C-terminal domain"/>
    <property type="match status" value="1"/>
</dbReference>
<comment type="cofactor">
    <cofactor evidence="1">
        <name>FAD</name>
        <dbReference type="ChEBI" id="CHEBI:57692"/>
    </cofactor>
</comment>
<dbReference type="GO" id="GO:0016614">
    <property type="term" value="F:oxidoreductase activity, acting on CH-OH group of donors"/>
    <property type="evidence" value="ECO:0007669"/>
    <property type="project" value="InterPro"/>
</dbReference>
<dbReference type="InterPro" id="IPR036188">
    <property type="entry name" value="FAD/NAD-bd_sf"/>
</dbReference>
<reference evidence="8" key="1">
    <citation type="journal article" date="2016" name="Insect Biochem. Mol. Biol.">
        <title>Multifaceted biological insights from a draft genome sequence of the tobacco hornworm moth, Manduca sexta.</title>
        <authorList>
            <person name="Kanost M.R."/>
            <person name="Arrese E.L."/>
            <person name="Cao X."/>
            <person name="Chen Y.R."/>
            <person name="Chellapilla S."/>
            <person name="Goldsmith M.R."/>
            <person name="Grosse-Wilde E."/>
            <person name="Heckel D.G."/>
            <person name="Herndon N."/>
            <person name="Jiang H."/>
            <person name="Papanicolaou A."/>
            <person name="Qu J."/>
            <person name="Soulages J.L."/>
            <person name="Vogel H."/>
            <person name="Walters J."/>
            <person name="Waterhouse R.M."/>
            <person name="Ahn S.J."/>
            <person name="Almeida F.C."/>
            <person name="An C."/>
            <person name="Aqrawi P."/>
            <person name="Bretschneider A."/>
            <person name="Bryant W.B."/>
            <person name="Bucks S."/>
            <person name="Chao H."/>
            <person name="Chevignon G."/>
            <person name="Christen J.M."/>
            <person name="Clarke D.F."/>
            <person name="Dittmer N.T."/>
            <person name="Ferguson L.C.F."/>
            <person name="Garavelou S."/>
            <person name="Gordon K.H.J."/>
            <person name="Gunaratna R.T."/>
            <person name="Han Y."/>
            <person name="Hauser F."/>
            <person name="He Y."/>
            <person name="Heidel-Fischer H."/>
            <person name="Hirsh A."/>
            <person name="Hu Y."/>
            <person name="Jiang H."/>
            <person name="Kalra D."/>
            <person name="Klinner C."/>
            <person name="Konig C."/>
            <person name="Kovar C."/>
            <person name="Kroll A.R."/>
            <person name="Kuwar S.S."/>
            <person name="Lee S.L."/>
            <person name="Lehman R."/>
            <person name="Li K."/>
            <person name="Li Z."/>
            <person name="Liang H."/>
            <person name="Lovelace S."/>
            <person name="Lu Z."/>
            <person name="Mansfield J.H."/>
            <person name="McCulloch K.J."/>
            <person name="Mathew T."/>
            <person name="Morton B."/>
            <person name="Muzny D.M."/>
            <person name="Neunemann D."/>
            <person name="Ongeri F."/>
            <person name="Pauchet Y."/>
            <person name="Pu L.L."/>
            <person name="Pyrousis I."/>
            <person name="Rao X.J."/>
            <person name="Redding A."/>
            <person name="Roesel C."/>
            <person name="Sanchez-Gracia A."/>
            <person name="Schaack S."/>
            <person name="Shukla A."/>
            <person name="Tetreau G."/>
            <person name="Wang Y."/>
            <person name="Xiong G.H."/>
            <person name="Traut W."/>
            <person name="Walsh T.K."/>
            <person name="Worley K.C."/>
            <person name="Wu D."/>
            <person name="Wu W."/>
            <person name="Wu Y.Q."/>
            <person name="Zhang X."/>
            <person name="Zou Z."/>
            <person name="Zucker H."/>
            <person name="Briscoe A.D."/>
            <person name="Burmester T."/>
            <person name="Clem R.J."/>
            <person name="Feyereisen R."/>
            <person name="Grimmelikhuijzen C.J.P."/>
            <person name="Hamodrakas S.J."/>
            <person name="Hansson B.S."/>
            <person name="Huguet E."/>
            <person name="Jermiin L.S."/>
            <person name="Lan Q."/>
            <person name="Lehman H.K."/>
            <person name="Lorenzen M."/>
            <person name="Merzendorfer H."/>
            <person name="Michalopoulos I."/>
            <person name="Morton D.B."/>
            <person name="Muthukrishnan S."/>
            <person name="Oakeshott J.G."/>
            <person name="Palmer W."/>
            <person name="Park Y."/>
            <person name="Passarelli A.L."/>
            <person name="Rozas J."/>
            <person name="Schwartz L.M."/>
            <person name="Smith W."/>
            <person name="Southgate A."/>
            <person name="Vilcinskas A."/>
            <person name="Vogt R."/>
            <person name="Wang P."/>
            <person name="Werren J."/>
            <person name="Yu X.Q."/>
            <person name="Zhou J.J."/>
            <person name="Brown S.J."/>
            <person name="Scherer S.E."/>
            <person name="Richards S."/>
            <person name="Blissard G.W."/>
        </authorList>
    </citation>
    <scope>NUCLEOTIDE SEQUENCE</scope>
</reference>
<dbReference type="AlphaFoldDB" id="A0A921ZPC0"/>
<evidence type="ECO:0000259" key="7">
    <source>
        <dbReference type="PROSITE" id="PS00624"/>
    </source>
</evidence>
<accession>A0A921ZPC0</accession>
<evidence type="ECO:0000256" key="3">
    <source>
        <dbReference type="ARBA" id="ARBA00022630"/>
    </source>
</evidence>
<comment type="similarity">
    <text evidence="2 5">Belongs to the GMC oxidoreductase family.</text>
</comment>
<organism evidence="8 9">
    <name type="scientific">Manduca sexta</name>
    <name type="common">Tobacco hawkmoth</name>
    <name type="synonym">Tobacco hornworm</name>
    <dbReference type="NCBI Taxonomy" id="7130"/>
    <lineage>
        <taxon>Eukaryota</taxon>
        <taxon>Metazoa</taxon>
        <taxon>Ecdysozoa</taxon>
        <taxon>Arthropoda</taxon>
        <taxon>Hexapoda</taxon>
        <taxon>Insecta</taxon>
        <taxon>Pterygota</taxon>
        <taxon>Neoptera</taxon>
        <taxon>Endopterygota</taxon>
        <taxon>Lepidoptera</taxon>
        <taxon>Glossata</taxon>
        <taxon>Ditrysia</taxon>
        <taxon>Bombycoidea</taxon>
        <taxon>Sphingidae</taxon>
        <taxon>Sphinginae</taxon>
        <taxon>Sphingini</taxon>
        <taxon>Manduca</taxon>
    </lineage>
</organism>
<evidence type="ECO:0000256" key="1">
    <source>
        <dbReference type="ARBA" id="ARBA00001974"/>
    </source>
</evidence>
<evidence type="ECO:0000256" key="2">
    <source>
        <dbReference type="ARBA" id="ARBA00010790"/>
    </source>
</evidence>
<dbReference type="Gene3D" id="3.50.50.60">
    <property type="entry name" value="FAD/NAD(P)-binding domain"/>
    <property type="match status" value="1"/>
</dbReference>
<dbReference type="Gene3D" id="3.30.560.10">
    <property type="entry name" value="Glucose Oxidase, domain 3"/>
    <property type="match status" value="1"/>
</dbReference>
<dbReference type="InterPro" id="IPR012132">
    <property type="entry name" value="GMC_OxRdtase"/>
</dbReference>
<keyword evidence="9" id="KW-1185">Reference proteome</keyword>
<evidence type="ECO:0000313" key="8">
    <source>
        <dbReference type="EMBL" id="KAG6461245.1"/>
    </source>
</evidence>
<keyword evidence="4 5" id="KW-0274">FAD</keyword>
<dbReference type="InterPro" id="IPR000172">
    <property type="entry name" value="GMC_OxRdtase_N"/>
</dbReference>